<dbReference type="PANTHER" id="PTHR43283:SF7">
    <property type="entry name" value="BETA-LACTAMASE-RELATED DOMAIN-CONTAINING PROTEIN"/>
    <property type="match status" value="1"/>
</dbReference>
<dbReference type="PANTHER" id="PTHR43283">
    <property type="entry name" value="BETA-LACTAMASE-RELATED"/>
    <property type="match status" value="1"/>
</dbReference>
<keyword evidence="3" id="KW-1185">Reference proteome</keyword>
<evidence type="ECO:0000313" key="2">
    <source>
        <dbReference type="EMBL" id="VEU82262.1"/>
    </source>
</evidence>
<reference evidence="2 3" key="1">
    <citation type="submission" date="2019-01" db="EMBL/GenBank/DDBJ databases">
        <authorList>
            <consortium name="Pathogen Informatics"/>
        </authorList>
    </citation>
    <scope>NUCLEOTIDE SEQUENCE [LARGE SCALE GENOMIC DNA]</scope>
    <source>
        <strain evidence="2 3">NCTC10172</strain>
    </source>
</reference>
<dbReference type="EMBL" id="LR215050">
    <property type="protein sequence ID" value="VEU82262.1"/>
    <property type="molecule type" value="Genomic_DNA"/>
</dbReference>
<accession>A0A449BIK1</accession>
<dbReference type="EC" id="3.4.16.4" evidence="2"/>
<dbReference type="RefSeq" id="WP_035369659.1">
    <property type="nucleotide sequence ID" value="NZ_LR215050.1"/>
</dbReference>
<dbReference type="STRING" id="1408416.GCA_000702765_01086"/>
<sequence length="450" mass="52422">MYQEIYNFLNECEQNESIKNISFGIVNENEVLYQMNKKPYQIDQPRIMFSITKSFTGLAIGMLLDDGLINLDDKVSKYFKDYFPKILNENLEKMTIRHLLSMSSGLKYENFKDALVDDDFIKTFFSREFVNKPGSKYLYSTRTSHILSALVRITTGKTLQVFLDERLFKPLEITNYFWEETPEGNSYGGSGLAITHDAMAKLGILLLNDGVYKGKRIVSKAFLDEATKSQVIKQDSVGTEASKSRGISYGYQFHIVNENEYAADGMFGQVIYVFKDLKIAIILTSQTTDFVKIYALIQKHFRNFTLSNDINKDQLDLYVKTLTYEKESSNVVFKHDLTFKLDKNSLKVNSVRVNKDFIEFTHDDESVDRLNLNERIGYLRFIRTINYERQKVFLTVLASSEDKLVIELTHLESPFISQFIFEKRESESIFRFEPIITFYLDKFEQPIRNH</sequence>
<dbReference type="InterPro" id="IPR050789">
    <property type="entry name" value="Diverse_Enzym_Activities"/>
</dbReference>
<keyword evidence="2" id="KW-0645">Protease</keyword>
<keyword evidence="2" id="KW-0378">Hydrolase</keyword>
<organism evidence="2 3">
    <name type="scientific">Acholeplasma hippikon</name>
    <dbReference type="NCBI Taxonomy" id="264636"/>
    <lineage>
        <taxon>Bacteria</taxon>
        <taxon>Bacillati</taxon>
        <taxon>Mycoplasmatota</taxon>
        <taxon>Mollicutes</taxon>
        <taxon>Acholeplasmatales</taxon>
        <taxon>Acholeplasmataceae</taxon>
        <taxon>Acholeplasma</taxon>
    </lineage>
</organism>
<dbReference type="Pfam" id="PF00144">
    <property type="entry name" value="Beta-lactamase"/>
    <property type="match status" value="1"/>
</dbReference>
<dbReference type="Proteomes" id="UP000290909">
    <property type="component" value="Chromosome"/>
</dbReference>
<dbReference type="Gene3D" id="3.40.710.10">
    <property type="entry name" value="DD-peptidase/beta-lactamase superfamily"/>
    <property type="match status" value="1"/>
</dbReference>
<dbReference type="GO" id="GO:0009002">
    <property type="term" value="F:serine-type D-Ala-D-Ala carboxypeptidase activity"/>
    <property type="evidence" value="ECO:0007669"/>
    <property type="project" value="UniProtKB-EC"/>
</dbReference>
<dbReference type="InterPro" id="IPR012338">
    <property type="entry name" value="Beta-lactam/transpept-like"/>
</dbReference>
<keyword evidence="2" id="KW-0121">Carboxypeptidase</keyword>
<protein>
    <submittedName>
        <fullName evidence="2">D-alanyl-D-alanine carboxypeptidase</fullName>
        <ecNumber evidence="2">3.4.16.4</ecNumber>
    </submittedName>
</protein>
<evidence type="ECO:0000259" key="1">
    <source>
        <dbReference type="Pfam" id="PF00144"/>
    </source>
</evidence>
<feature type="domain" description="Beta-lactamase-related" evidence="1">
    <location>
        <begin position="17"/>
        <end position="289"/>
    </location>
</feature>
<gene>
    <name evidence="2" type="ORF">NCTC10172_00270</name>
</gene>
<dbReference type="KEGG" id="ahk:NCTC10172_00270"/>
<dbReference type="SUPFAM" id="SSF56601">
    <property type="entry name" value="beta-lactamase/transpeptidase-like"/>
    <property type="match status" value="1"/>
</dbReference>
<dbReference type="InterPro" id="IPR001466">
    <property type="entry name" value="Beta-lactam-related"/>
</dbReference>
<name>A0A449BIK1_9MOLU</name>
<proteinExistence type="predicted"/>
<evidence type="ECO:0000313" key="3">
    <source>
        <dbReference type="Proteomes" id="UP000290909"/>
    </source>
</evidence>
<dbReference type="AlphaFoldDB" id="A0A449BIK1"/>